<keyword evidence="3" id="KW-1185">Reference proteome</keyword>
<proteinExistence type="predicted"/>
<dbReference type="OrthoDB" id="1751331at2759"/>
<evidence type="ECO:0000313" key="2">
    <source>
        <dbReference type="EMBL" id="KAJ4950363.1"/>
    </source>
</evidence>
<protein>
    <submittedName>
        <fullName evidence="2">Uncharacterized protein</fullName>
    </submittedName>
</protein>
<comment type="caution">
    <text evidence="2">The sequence shown here is derived from an EMBL/GenBank/DDBJ whole genome shotgun (WGS) entry which is preliminary data.</text>
</comment>
<dbReference type="SUPFAM" id="SSF50249">
    <property type="entry name" value="Nucleic acid-binding proteins"/>
    <property type="match status" value="1"/>
</dbReference>
<keyword evidence="1" id="KW-1133">Transmembrane helix</keyword>
<dbReference type="Proteomes" id="UP001141806">
    <property type="component" value="Unassembled WGS sequence"/>
</dbReference>
<keyword evidence="1" id="KW-0472">Membrane</keyword>
<feature type="transmembrane region" description="Helical" evidence="1">
    <location>
        <begin position="26"/>
        <end position="48"/>
    </location>
</feature>
<dbReference type="InterPro" id="IPR012340">
    <property type="entry name" value="NA-bd_OB-fold"/>
</dbReference>
<keyword evidence="1" id="KW-0812">Transmembrane</keyword>
<gene>
    <name evidence="2" type="ORF">NE237_027195</name>
</gene>
<dbReference type="EMBL" id="JAMYWD010000012">
    <property type="protein sequence ID" value="KAJ4950363.1"/>
    <property type="molecule type" value="Genomic_DNA"/>
</dbReference>
<organism evidence="2 3">
    <name type="scientific">Protea cynaroides</name>
    <dbReference type="NCBI Taxonomy" id="273540"/>
    <lineage>
        <taxon>Eukaryota</taxon>
        <taxon>Viridiplantae</taxon>
        <taxon>Streptophyta</taxon>
        <taxon>Embryophyta</taxon>
        <taxon>Tracheophyta</taxon>
        <taxon>Spermatophyta</taxon>
        <taxon>Magnoliopsida</taxon>
        <taxon>Proteales</taxon>
        <taxon>Proteaceae</taxon>
        <taxon>Protea</taxon>
    </lineage>
</organism>
<sequence>MSFSFTLFYGGGSCCCRPPPPPSSSSLVAVVVAAPPFFFFLGPWAINARVTAKGDIRRYNNARGDGKVFSFYLLNSDGGEIRVTCFFEATSSVELCVDEDASIPKLQFS</sequence>
<dbReference type="Gene3D" id="2.40.50.140">
    <property type="entry name" value="Nucleic acid-binding proteins"/>
    <property type="match status" value="1"/>
</dbReference>
<name>A0A9Q0GPN7_9MAGN</name>
<dbReference type="AlphaFoldDB" id="A0A9Q0GPN7"/>
<evidence type="ECO:0000313" key="3">
    <source>
        <dbReference type="Proteomes" id="UP001141806"/>
    </source>
</evidence>
<reference evidence="2" key="1">
    <citation type="journal article" date="2023" name="Plant J.">
        <title>The genome of the king protea, Protea cynaroides.</title>
        <authorList>
            <person name="Chang J."/>
            <person name="Duong T.A."/>
            <person name="Schoeman C."/>
            <person name="Ma X."/>
            <person name="Roodt D."/>
            <person name="Barker N."/>
            <person name="Li Z."/>
            <person name="Van de Peer Y."/>
            <person name="Mizrachi E."/>
        </authorList>
    </citation>
    <scope>NUCLEOTIDE SEQUENCE</scope>
    <source>
        <tissue evidence="2">Young leaves</tissue>
    </source>
</reference>
<accession>A0A9Q0GPN7</accession>
<evidence type="ECO:0000256" key="1">
    <source>
        <dbReference type="SAM" id="Phobius"/>
    </source>
</evidence>